<name>A0A382BRC4_9ZZZZ</name>
<proteinExistence type="predicted"/>
<accession>A0A382BRC4</accession>
<protein>
    <submittedName>
        <fullName evidence="1">Uncharacterized protein</fullName>
    </submittedName>
</protein>
<sequence>MTGPSNFSTALKKQRVEMIWVGVLLLKRLLGPYIPFTVYQVRGYYIHTYAVLP</sequence>
<reference evidence="1" key="1">
    <citation type="submission" date="2018-05" db="EMBL/GenBank/DDBJ databases">
        <authorList>
            <person name="Lanie J.A."/>
            <person name="Ng W.-L."/>
            <person name="Kazmierczak K.M."/>
            <person name="Andrzejewski T.M."/>
            <person name="Davidsen T.M."/>
            <person name="Wayne K.J."/>
            <person name="Tettelin H."/>
            <person name="Glass J.I."/>
            <person name="Rusch D."/>
            <person name="Podicherti R."/>
            <person name="Tsui H.-C.T."/>
            <person name="Winkler M.E."/>
        </authorList>
    </citation>
    <scope>NUCLEOTIDE SEQUENCE</scope>
</reference>
<dbReference type="EMBL" id="UINC01030740">
    <property type="protein sequence ID" value="SVB15623.1"/>
    <property type="molecule type" value="Genomic_DNA"/>
</dbReference>
<evidence type="ECO:0000313" key="1">
    <source>
        <dbReference type="EMBL" id="SVB15623.1"/>
    </source>
</evidence>
<dbReference type="AlphaFoldDB" id="A0A382BRC4"/>
<organism evidence="1">
    <name type="scientific">marine metagenome</name>
    <dbReference type="NCBI Taxonomy" id="408172"/>
    <lineage>
        <taxon>unclassified sequences</taxon>
        <taxon>metagenomes</taxon>
        <taxon>ecological metagenomes</taxon>
    </lineage>
</organism>
<gene>
    <name evidence="1" type="ORF">METZ01_LOCUS168477</name>
</gene>